<dbReference type="Proteomes" id="UP001259587">
    <property type="component" value="Unassembled WGS sequence"/>
</dbReference>
<dbReference type="EMBL" id="JAVDTH010000005">
    <property type="protein sequence ID" value="MDR6711696.1"/>
    <property type="molecule type" value="Genomic_DNA"/>
</dbReference>
<comment type="caution">
    <text evidence="1">The sequence shown here is derived from an EMBL/GenBank/DDBJ whole genome shotgun (WGS) entry which is preliminary data.</text>
</comment>
<name>A0ACC6JZS9_9PSED</name>
<keyword evidence="2" id="KW-1185">Reference proteome</keyword>
<evidence type="ECO:0000313" key="2">
    <source>
        <dbReference type="Proteomes" id="UP001259587"/>
    </source>
</evidence>
<accession>A0ACC6JZS9</accession>
<sequence>MNAITAVQRLTPVYTPVVSTPVKALEQAVTTPSSPSTSVSLGQTVTTTPTQTYTANGTLVGAQTRYAWEQQSSDKLSSSLLTSIQSNTNAGRFQGLGAALLEQLAANGGQSISQSVMSLSGTDQADPAALALQLANLRQHPANGVTFNLTTASGATISLSLASSEKGLAVTAEVANGELTSEELEGLAALADDFQSAIDGLTQVPPRLQLGNLVKLDSSLFSSLQLNAKLNVGGELQTFELSLDDTARKLSLDGPAGRVQMNLDTPSTALLGSTAQRQAAVDSYLSQFDAAQKRGKGDENLMSLFKDAFTQLNAVDQRNTAVTDRVSLLSATDRALLSGLADFSASVSQTERRDNPMRQDESNRFEYQASQSTTIKNGGGPNRSIQQDQQAGLKAAYHQGLNPMVNLQLGDDRESQNYRYHQIDDQSSSSTRLAYENDSLVHASATQQANQNERIRTYVNGDLTEDVTKPSSASQSHDLLNLLSDTFRNERLARKESGASILDDALQSLRSRWQLQSNPAAI</sequence>
<protein>
    <submittedName>
        <fullName evidence="1">Uncharacterized protein</fullName>
    </submittedName>
</protein>
<evidence type="ECO:0000313" key="1">
    <source>
        <dbReference type="EMBL" id="MDR6711696.1"/>
    </source>
</evidence>
<organism evidence="1 2">
    <name type="scientific">Pseudomonas hunanensis</name>
    <dbReference type="NCBI Taxonomy" id="1247546"/>
    <lineage>
        <taxon>Bacteria</taxon>
        <taxon>Pseudomonadati</taxon>
        <taxon>Pseudomonadota</taxon>
        <taxon>Gammaproteobacteria</taxon>
        <taxon>Pseudomonadales</taxon>
        <taxon>Pseudomonadaceae</taxon>
        <taxon>Pseudomonas</taxon>
    </lineage>
</organism>
<gene>
    <name evidence="1" type="ORF">J2W83_001290</name>
</gene>
<proteinExistence type="predicted"/>
<reference evidence="1" key="1">
    <citation type="submission" date="2023-07" db="EMBL/GenBank/DDBJ databases">
        <title>Sorghum-associated microbial communities from plants grown in Nebraska, USA.</title>
        <authorList>
            <person name="Schachtman D."/>
        </authorList>
    </citation>
    <scope>NUCLEOTIDE SEQUENCE</scope>
    <source>
        <strain evidence="1">BE56</strain>
    </source>
</reference>